<dbReference type="EMBL" id="CAKMRJ010005634">
    <property type="protein sequence ID" value="CAH1450875.1"/>
    <property type="molecule type" value="Genomic_DNA"/>
</dbReference>
<keyword evidence="5" id="KW-0460">Magnesium</keyword>
<keyword evidence="8" id="KW-0406">Ion transport</keyword>
<sequence length="91" mass="10477">MQESVFIFNYNRRARKAFIDALLPPKSSNGSPVMPFELEVVEAALHSRIQRFDDRLMELDPHVQALLEVLPNKLTADILEQLRISKQTLIC</sequence>
<comment type="similarity">
    <text evidence="2">Belongs to the CorA metal ion transporter (MIT) (TC 1.A.35.5) family.</text>
</comment>
<dbReference type="GO" id="GO:0009941">
    <property type="term" value="C:chloroplast envelope"/>
    <property type="evidence" value="ECO:0007669"/>
    <property type="project" value="TreeGrafter"/>
</dbReference>
<dbReference type="GO" id="GO:0015095">
    <property type="term" value="F:magnesium ion transmembrane transporter activity"/>
    <property type="evidence" value="ECO:0007669"/>
    <property type="project" value="TreeGrafter"/>
</dbReference>
<accession>A0AAU9PKG7</accession>
<proteinExistence type="inferred from homology"/>
<dbReference type="Proteomes" id="UP001157418">
    <property type="component" value="Unassembled WGS sequence"/>
</dbReference>
<evidence type="ECO:0000256" key="5">
    <source>
        <dbReference type="ARBA" id="ARBA00022842"/>
    </source>
</evidence>
<dbReference type="PANTHER" id="PTHR13890:SF0">
    <property type="entry name" value="MAGNESIUM TRANSPORTER MRS2 HOMOLOG, MITOCHONDRIAL"/>
    <property type="match status" value="1"/>
</dbReference>
<comment type="subcellular location">
    <subcellularLocation>
        <location evidence="1">Membrane</location>
        <topology evidence="1">Multi-pass membrane protein</topology>
    </subcellularLocation>
</comment>
<evidence type="ECO:0000256" key="1">
    <source>
        <dbReference type="ARBA" id="ARBA00004141"/>
    </source>
</evidence>
<dbReference type="PANTHER" id="PTHR13890">
    <property type="entry name" value="RNA SPLICING PROTEIN MRS2, MITOCHONDRIAL"/>
    <property type="match status" value="1"/>
</dbReference>
<dbReference type="Gene3D" id="1.20.58.340">
    <property type="entry name" value="Magnesium transport protein CorA, transmembrane region"/>
    <property type="match status" value="1"/>
</dbReference>
<evidence type="ECO:0000256" key="4">
    <source>
        <dbReference type="ARBA" id="ARBA00022692"/>
    </source>
</evidence>
<evidence type="ECO:0000256" key="8">
    <source>
        <dbReference type="ARBA" id="ARBA00023065"/>
    </source>
</evidence>
<keyword evidence="3" id="KW-0813">Transport</keyword>
<organism evidence="10 11">
    <name type="scientific">Lactuca virosa</name>
    <dbReference type="NCBI Taxonomy" id="75947"/>
    <lineage>
        <taxon>Eukaryota</taxon>
        <taxon>Viridiplantae</taxon>
        <taxon>Streptophyta</taxon>
        <taxon>Embryophyta</taxon>
        <taxon>Tracheophyta</taxon>
        <taxon>Spermatophyta</taxon>
        <taxon>Magnoliopsida</taxon>
        <taxon>eudicotyledons</taxon>
        <taxon>Gunneridae</taxon>
        <taxon>Pentapetalae</taxon>
        <taxon>asterids</taxon>
        <taxon>campanulids</taxon>
        <taxon>Asterales</taxon>
        <taxon>Asteraceae</taxon>
        <taxon>Cichorioideae</taxon>
        <taxon>Cichorieae</taxon>
        <taxon>Lactucinae</taxon>
        <taxon>Lactuca</taxon>
    </lineage>
</organism>
<evidence type="ECO:0000256" key="6">
    <source>
        <dbReference type="ARBA" id="ARBA00022946"/>
    </source>
</evidence>
<evidence type="ECO:0000313" key="10">
    <source>
        <dbReference type="EMBL" id="CAH1450875.1"/>
    </source>
</evidence>
<evidence type="ECO:0000256" key="7">
    <source>
        <dbReference type="ARBA" id="ARBA00022989"/>
    </source>
</evidence>
<dbReference type="GO" id="GO:0016020">
    <property type="term" value="C:membrane"/>
    <property type="evidence" value="ECO:0007669"/>
    <property type="project" value="UniProtKB-SubCell"/>
</dbReference>
<keyword evidence="4" id="KW-0812">Transmembrane</keyword>
<dbReference type="InterPro" id="IPR039204">
    <property type="entry name" value="MRS2-like"/>
</dbReference>
<evidence type="ECO:0000313" key="11">
    <source>
        <dbReference type="Proteomes" id="UP001157418"/>
    </source>
</evidence>
<evidence type="ECO:0000256" key="3">
    <source>
        <dbReference type="ARBA" id="ARBA00022448"/>
    </source>
</evidence>
<keyword evidence="11" id="KW-1185">Reference proteome</keyword>
<gene>
    <name evidence="10" type="ORF">LVIROSA_LOCUS36271</name>
</gene>
<evidence type="ECO:0000256" key="9">
    <source>
        <dbReference type="ARBA" id="ARBA00023136"/>
    </source>
</evidence>
<comment type="caution">
    <text evidence="10">The sequence shown here is derived from an EMBL/GenBank/DDBJ whole genome shotgun (WGS) entry which is preliminary data.</text>
</comment>
<keyword evidence="9" id="KW-0472">Membrane</keyword>
<name>A0AAU9PKG7_9ASTR</name>
<reference evidence="10 11" key="1">
    <citation type="submission" date="2022-01" db="EMBL/GenBank/DDBJ databases">
        <authorList>
            <person name="Xiong W."/>
            <person name="Schranz E."/>
        </authorList>
    </citation>
    <scope>NUCLEOTIDE SEQUENCE [LARGE SCALE GENOMIC DNA]</scope>
</reference>
<keyword evidence="7" id="KW-1133">Transmembrane helix</keyword>
<dbReference type="AlphaFoldDB" id="A0AAU9PKG7"/>
<keyword evidence="6" id="KW-0809">Transit peptide</keyword>
<evidence type="ECO:0000256" key="2">
    <source>
        <dbReference type="ARBA" id="ARBA00007535"/>
    </source>
</evidence>
<protein>
    <submittedName>
        <fullName evidence="10">Uncharacterized protein</fullName>
    </submittedName>
</protein>